<feature type="domain" description="GFO/IDH/MocA-like oxidoreductase" evidence="2">
    <location>
        <begin position="132"/>
        <end position="248"/>
    </location>
</feature>
<evidence type="ECO:0000313" key="4">
    <source>
        <dbReference type="Proteomes" id="UP000712673"/>
    </source>
</evidence>
<dbReference type="EMBL" id="VGLS01000024">
    <property type="protein sequence ID" value="MBM3222487.1"/>
    <property type="molecule type" value="Genomic_DNA"/>
</dbReference>
<name>A0A937VZB6_UNCTE</name>
<protein>
    <submittedName>
        <fullName evidence="3">Gfo/Idh/MocA family oxidoreductase</fullName>
    </submittedName>
</protein>
<dbReference type="AlphaFoldDB" id="A0A937VZB6"/>
<dbReference type="GO" id="GO:0000166">
    <property type="term" value="F:nucleotide binding"/>
    <property type="evidence" value="ECO:0007669"/>
    <property type="project" value="InterPro"/>
</dbReference>
<dbReference type="SUPFAM" id="SSF51735">
    <property type="entry name" value="NAD(P)-binding Rossmann-fold domains"/>
    <property type="match status" value="1"/>
</dbReference>
<proteinExistence type="predicted"/>
<evidence type="ECO:0000313" key="3">
    <source>
        <dbReference type="EMBL" id="MBM3222487.1"/>
    </source>
</evidence>
<dbReference type="PANTHER" id="PTHR43249:SF1">
    <property type="entry name" value="D-GLUCOSIDE 3-DEHYDROGENASE"/>
    <property type="match status" value="1"/>
</dbReference>
<evidence type="ECO:0000259" key="2">
    <source>
        <dbReference type="Pfam" id="PF22725"/>
    </source>
</evidence>
<dbReference type="InterPro" id="IPR055170">
    <property type="entry name" value="GFO_IDH_MocA-like_dom"/>
</dbReference>
<dbReference type="PANTHER" id="PTHR43249">
    <property type="entry name" value="UDP-N-ACETYL-2-AMINO-2-DEOXY-D-GLUCURONATE OXIDASE"/>
    <property type="match status" value="1"/>
</dbReference>
<evidence type="ECO:0000259" key="1">
    <source>
        <dbReference type="Pfam" id="PF01408"/>
    </source>
</evidence>
<dbReference type="Pfam" id="PF01408">
    <property type="entry name" value="GFO_IDH_MocA"/>
    <property type="match status" value="1"/>
</dbReference>
<dbReference type="Proteomes" id="UP000712673">
    <property type="component" value="Unassembled WGS sequence"/>
</dbReference>
<accession>A0A937VZB6</accession>
<reference evidence="3" key="1">
    <citation type="submission" date="2019-03" db="EMBL/GenBank/DDBJ databases">
        <title>Lake Tanganyika Metagenome-Assembled Genomes (MAGs).</title>
        <authorList>
            <person name="Tran P."/>
        </authorList>
    </citation>
    <scope>NUCLEOTIDE SEQUENCE</scope>
    <source>
        <strain evidence="3">K_DeepCast_65m_m2_066</strain>
    </source>
</reference>
<sequence>MTLGIALLGTGSIAARAFVPAVQAVDGACLVAVLSRDQARGAAFAQQHAIPTAYDRLEDLLGDPAVEAVIVATPDALHEAQVIAAARAGKHVLCEKPMTTTYAGCQRMAAAIQASGITFAMGYNNRYNKSIQCIKALLEAGEIGPVRYARAFLTSQEQDPRGWRAHREQSHYWALSAVGTHAIDIWRWFFGEPTSVGGGLASPVYRSVNDEITTLVLDYPGRLLAELAVAAVFRGRNRLELHGDEGAIIGEEVFGSRAGGPITCKGQVIAYEPNNSFVGEVADFVQAVQHQRPPGATLEDGLRNVAIMETARDNPLQVLLPQG</sequence>
<feature type="domain" description="Gfo/Idh/MocA-like oxidoreductase N-terminal" evidence="1">
    <location>
        <begin position="4"/>
        <end position="123"/>
    </location>
</feature>
<dbReference type="InterPro" id="IPR036291">
    <property type="entry name" value="NAD(P)-bd_dom_sf"/>
</dbReference>
<comment type="caution">
    <text evidence="3">The sequence shown here is derived from an EMBL/GenBank/DDBJ whole genome shotgun (WGS) entry which is preliminary data.</text>
</comment>
<organism evidence="3 4">
    <name type="scientific">Tectimicrobiota bacterium</name>
    <dbReference type="NCBI Taxonomy" id="2528274"/>
    <lineage>
        <taxon>Bacteria</taxon>
        <taxon>Pseudomonadati</taxon>
        <taxon>Nitrospinota/Tectimicrobiota group</taxon>
        <taxon>Candidatus Tectimicrobiota</taxon>
    </lineage>
</organism>
<dbReference type="InterPro" id="IPR000683">
    <property type="entry name" value="Gfo/Idh/MocA-like_OxRdtase_N"/>
</dbReference>
<dbReference type="InterPro" id="IPR052515">
    <property type="entry name" value="Gfo/Idh/MocA_Oxidoreductase"/>
</dbReference>
<dbReference type="SUPFAM" id="SSF55347">
    <property type="entry name" value="Glyceraldehyde-3-phosphate dehydrogenase-like, C-terminal domain"/>
    <property type="match status" value="1"/>
</dbReference>
<dbReference type="Gene3D" id="3.40.50.720">
    <property type="entry name" value="NAD(P)-binding Rossmann-like Domain"/>
    <property type="match status" value="1"/>
</dbReference>
<dbReference type="Gene3D" id="3.30.360.10">
    <property type="entry name" value="Dihydrodipicolinate Reductase, domain 2"/>
    <property type="match status" value="1"/>
</dbReference>
<gene>
    <name evidence="3" type="ORF">FJZ47_01595</name>
</gene>
<dbReference type="Pfam" id="PF22725">
    <property type="entry name" value="GFO_IDH_MocA_C3"/>
    <property type="match status" value="1"/>
</dbReference>